<dbReference type="PROSITE" id="PS51892">
    <property type="entry name" value="SUBTILASE"/>
    <property type="match status" value="1"/>
</dbReference>
<evidence type="ECO:0000259" key="6">
    <source>
        <dbReference type="Pfam" id="PF00082"/>
    </source>
</evidence>
<keyword evidence="4 5" id="KW-0720">Serine protease</keyword>
<evidence type="ECO:0000256" key="1">
    <source>
        <dbReference type="ARBA" id="ARBA00011073"/>
    </source>
</evidence>
<dbReference type="Pfam" id="PF00082">
    <property type="entry name" value="Peptidase_S8"/>
    <property type="match status" value="2"/>
</dbReference>
<dbReference type="PANTHER" id="PTHR43399">
    <property type="entry name" value="SUBTILISIN-RELATED"/>
    <property type="match status" value="1"/>
</dbReference>
<feature type="active site" description="Charge relay system" evidence="5">
    <location>
        <position position="106"/>
    </location>
</feature>
<feature type="domain" description="Peptidase S8/S53" evidence="6">
    <location>
        <begin position="97"/>
        <end position="307"/>
    </location>
</feature>
<sequence>MTENCREKIVSEKYVDFIWKSSWSPNGLESFFPEVCFQMINDFYDIYYVSREYLETRSRTDYEYEVFPKLYGLLENESLEASRILQIQNHPVLQLKGAGVILGFLDTGIDYTNPCFRNSVGKSRILEIWDQSIQTGSTPAGIDYGSIYGREIINQALESDIPFSIVPSRDEIGHGTQLAAIAAGSLDKETGWVGAAPLADIAVVKLKPAKGYLKQYFGVKADVIAYQENDIMLGLRYLHELALRERKPLVVCIGLGTNMGGHEGTCPLASYISAIGSRVGRCIVVAGGNEANQGHHFYGMLKDGQEYEDVEFRVADGEYGITMELWGSSPDVLSVSLISPTGEMIPRLSARSGNQRFDFIFEKTVIYIDFQPVEAQSGDQLIVIRMFFPMPGIWRLRVYGTNVLRRIFNIWLPVTGFIAEGTKFLSPNPDITLTGPSNAEIPITVGAYHVQNKSLYISSSRGFTRRGRIKPDLIAAGVDVKTIGPENRSVSMTGTSIAASVTAGSAALILEWGIVRGNWPTMSSLEIKQLLIRGANRSNNELYPNRSWGYGTLNLYSAFEALTRF</sequence>
<dbReference type="SUPFAM" id="SSF52743">
    <property type="entry name" value="Subtilisin-like"/>
    <property type="match status" value="1"/>
</dbReference>
<keyword evidence="8" id="KW-1185">Reference proteome</keyword>
<evidence type="ECO:0000256" key="3">
    <source>
        <dbReference type="ARBA" id="ARBA00022801"/>
    </source>
</evidence>
<comment type="similarity">
    <text evidence="1 5">Belongs to the peptidase S8 family.</text>
</comment>
<dbReference type="PIRSF" id="PIRSF037894">
    <property type="entry name" value="Subtilisin_rel_CspABC"/>
    <property type="match status" value="1"/>
</dbReference>
<dbReference type="InterPro" id="IPR015500">
    <property type="entry name" value="Peptidase_S8_subtilisin-rel"/>
</dbReference>
<evidence type="ECO:0000313" key="7">
    <source>
        <dbReference type="EMBL" id="PWJ22605.1"/>
    </source>
</evidence>
<name>A0A2Y9BJQ3_9FIRM</name>
<dbReference type="Proteomes" id="UP000245845">
    <property type="component" value="Unassembled WGS sequence"/>
</dbReference>
<dbReference type="PANTHER" id="PTHR43399:SF4">
    <property type="entry name" value="CELL WALL-ASSOCIATED PROTEASE"/>
    <property type="match status" value="1"/>
</dbReference>
<dbReference type="InterPro" id="IPR034045">
    <property type="entry name" value="Pep_S8_CspA-like"/>
</dbReference>
<dbReference type="InterPro" id="IPR017310">
    <property type="entry name" value="Pept_S8A_subtilisin_clostridia"/>
</dbReference>
<comment type="caution">
    <text evidence="7">The sequence shown here is derived from an EMBL/GenBank/DDBJ whole genome shotgun (WGS) entry which is preliminary data.</text>
</comment>
<dbReference type="AlphaFoldDB" id="A0A2Y9BJQ3"/>
<gene>
    <name evidence="7" type="ORF">A8806_11860</name>
</gene>
<protein>
    <submittedName>
        <fullName evidence="7">Subtilase family protein</fullName>
    </submittedName>
</protein>
<evidence type="ECO:0000256" key="4">
    <source>
        <dbReference type="ARBA" id="ARBA00022825"/>
    </source>
</evidence>
<feature type="active site" description="Charge relay system" evidence="5">
    <location>
        <position position="174"/>
    </location>
</feature>
<evidence type="ECO:0000256" key="2">
    <source>
        <dbReference type="ARBA" id="ARBA00022670"/>
    </source>
</evidence>
<dbReference type="Gene3D" id="2.60.120.1290">
    <property type="match status" value="1"/>
</dbReference>
<keyword evidence="3 5" id="KW-0378">Hydrolase</keyword>
<organism evidence="7 8">
    <name type="scientific">Faecalicatena orotica</name>
    <dbReference type="NCBI Taxonomy" id="1544"/>
    <lineage>
        <taxon>Bacteria</taxon>
        <taxon>Bacillati</taxon>
        <taxon>Bacillota</taxon>
        <taxon>Clostridia</taxon>
        <taxon>Lachnospirales</taxon>
        <taxon>Lachnospiraceae</taxon>
        <taxon>Faecalicatena</taxon>
    </lineage>
</organism>
<dbReference type="CDD" id="cd07478">
    <property type="entry name" value="Peptidases_S8_CspA-like"/>
    <property type="match status" value="1"/>
</dbReference>
<feature type="domain" description="Peptidase S8/S53" evidence="6">
    <location>
        <begin position="432"/>
        <end position="551"/>
    </location>
</feature>
<feature type="active site" description="Charge relay system" evidence="5">
    <location>
        <position position="496"/>
    </location>
</feature>
<dbReference type="InterPro" id="IPR051048">
    <property type="entry name" value="Peptidase_S8/S53_subtilisin"/>
</dbReference>
<dbReference type="GO" id="GO:0004252">
    <property type="term" value="F:serine-type endopeptidase activity"/>
    <property type="evidence" value="ECO:0007669"/>
    <property type="project" value="UniProtKB-UniRule"/>
</dbReference>
<dbReference type="PRINTS" id="PR00723">
    <property type="entry name" value="SUBTILISIN"/>
</dbReference>
<reference evidence="7 8" key="1">
    <citation type="submission" date="2018-05" db="EMBL/GenBank/DDBJ databases">
        <title>The Hungate 1000. A catalogue of reference genomes from the rumen microbiome.</title>
        <authorList>
            <person name="Kelly W."/>
        </authorList>
    </citation>
    <scope>NUCLEOTIDE SEQUENCE [LARGE SCALE GENOMIC DNA]</scope>
    <source>
        <strain evidence="7 8">NLAE-zl-C242</strain>
    </source>
</reference>
<evidence type="ECO:0000313" key="8">
    <source>
        <dbReference type="Proteomes" id="UP000245845"/>
    </source>
</evidence>
<accession>A0A2Y9BJQ3</accession>
<dbReference type="GO" id="GO:0006508">
    <property type="term" value="P:proteolysis"/>
    <property type="evidence" value="ECO:0007669"/>
    <property type="project" value="UniProtKB-KW"/>
</dbReference>
<dbReference type="EMBL" id="QGDL01000018">
    <property type="protein sequence ID" value="PWJ22605.1"/>
    <property type="molecule type" value="Genomic_DNA"/>
</dbReference>
<evidence type="ECO:0000256" key="5">
    <source>
        <dbReference type="PROSITE-ProRule" id="PRU01240"/>
    </source>
</evidence>
<keyword evidence="2 5" id="KW-0645">Protease</keyword>
<proteinExistence type="inferred from homology"/>
<dbReference type="Gene3D" id="3.40.50.200">
    <property type="entry name" value="Peptidase S8/S53 domain"/>
    <property type="match status" value="1"/>
</dbReference>
<dbReference type="InterPro" id="IPR036852">
    <property type="entry name" value="Peptidase_S8/S53_dom_sf"/>
</dbReference>
<dbReference type="InterPro" id="IPR000209">
    <property type="entry name" value="Peptidase_S8/S53_dom"/>
</dbReference>